<keyword evidence="2" id="KW-1277">Toxin-antitoxin system</keyword>
<dbReference type="EMBL" id="PDJI01000004">
    <property type="protein sequence ID" value="PFG41256.1"/>
    <property type="molecule type" value="Genomic_DNA"/>
</dbReference>
<dbReference type="GO" id="GO:0003677">
    <property type="term" value="F:DNA binding"/>
    <property type="evidence" value="ECO:0007669"/>
    <property type="project" value="InterPro"/>
</dbReference>
<gene>
    <name evidence="4" type="ORF">ATJ97_3804</name>
</gene>
<organism evidence="4 5">
    <name type="scientific">Georgenia soli</name>
    <dbReference type="NCBI Taxonomy" id="638953"/>
    <lineage>
        <taxon>Bacteria</taxon>
        <taxon>Bacillati</taxon>
        <taxon>Actinomycetota</taxon>
        <taxon>Actinomycetes</taxon>
        <taxon>Micrococcales</taxon>
        <taxon>Bogoriellaceae</taxon>
        <taxon>Georgenia</taxon>
    </lineage>
</organism>
<accession>A0A2A9ERQ9</accession>
<dbReference type="OrthoDB" id="5184628at2"/>
<dbReference type="Proteomes" id="UP000222106">
    <property type="component" value="Unassembled WGS sequence"/>
</dbReference>
<evidence type="ECO:0000313" key="4">
    <source>
        <dbReference type="EMBL" id="PFG41256.1"/>
    </source>
</evidence>
<comment type="caution">
    <text evidence="4">The sequence shown here is derived from an EMBL/GenBank/DDBJ whole genome shotgun (WGS) entry which is preliminary data.</text>
</comment>
<evidence type="ECO:0000313" key="5">
    <source>
        <dbReference type="Proteomes" id="UP000222106"/>
    </source>
</evidence>
<dbReference type="RefSeq" id="WP_098485043.1">
    <property type="nucleotide sequence ID" value="NZ_PDJI01000004.1"/>
</dbReference>
<evidence type="ECO:0000256" key="2">
    <source>
        <dbReference type="ARBA" id="ARBA00022649"/>
    </source>
</evidence>
<protein>
    <submittedName>
        <fullName evidence="4">PemK-like, MazF-like toxin of type II toxin-antitoxin system</fullName>
    </submittedName>
</protein>
<comment type="similarity">
    <text evidence="1">Belongs to the PemK/MazF family.</text>
</comment>
<name>A0A2A9ERQ9_9MICO</name>
<reference evidence="4 5" key="1">
    <citation type="submission" date="2017-10" db="EMBL/GenBank/DDBJ databases">
        <title>Sequencing the genomes of 1000 actinobacteria strains.</title>
        <authorList>
            <person name="Klenk H.-P."/>
        </authorList>
    </citation>
    <scope>NUCLEOTIDE SEQUENCE [LARGE SCALE GENOMIC DNA]</scope>
    <source>
        <strain evidence="4 5">DSM 21838</strain>
    </source>
</reference>
<feature type="compositionally biased region" description="Basic and acidic residues" evidence="3">
    <location>
        <begin position="26"/>
        <end position="44"/>
    </location>
</feature>
<dbReference type="Gene3D" id="2.30.30.110">
    <property type="match status" value="1"/>
</dbReference>
<dbReference type="AlphaFoldDB" id="A0A2A9ERQ9"/>
<dbReference type="InterPro" id="IPR003477">
    <property type="entry name" value="PemK-like"/>
</dbReference>
<feature type="compositionally biased region" description="Basic and acidic residues" evidence="3">
    <location>
        <begin position="52"/>
        <end position="70"/>
    </location>
</feature>
<sequence>MTSFFRRALRVAGRAAEGAAQQYLRRRTDDPSNDQPRRPRRDAGPRGTSSPRDTRGEQQVEASSRETVEYDVARLGLPDLDYTPRHDDQPDPGEVVWTWVPYDDDPQQGKDRPVLVLAREGAGLVVAQMTSKDHDRDAADEARYGRHWIDVGSGAWDSRGRQSEVRLDRLLLVEPMAVRRNGGALDKVRFDEVATALRAHHR</sequence>
<proteinExistence type="inferred from homology"/>
<evidence type="ECO:0000256" key="3">
    <source>
        <dbReference type="SAM" id="MobiDB-lite"/>
    </source>
</evidence>
<dbReference type="InterPro" id="IPR011067">
    <property type="entry name" value="Plasmid_toxin/cell-grow_inhib"/>
</dbReference>
<evidence type="ECO:0000256" key="1">
    <source>
        <dbReference type="ARBA" id="ARBA00007521"/>
    </source>
</evidence>
<feature type="region of interest" description="Disordered" evidence="3">
    <location>
        <begin position="11"/>
        <end position="70"/>
    </location>
</feature>
<keyword evidence="5" id="KW-1185">Reference proteome</keyword>
<dbReference type="SUPFAM" id="SSF50118">
    <property type="entry name" value="Cell growth inhibitor/plasmid maintenance toxic component"/>
    <property type="match status" value="1"/>
</dbReference>
<dbReference type="Pfam" id="PF02452">
    <property type="entry name" value="PemK_toxin"/>
    <property type="match status" value="1"/>
</dbReference>